<comment type="caution">
    <text evidence="1">The sequence shown here is derived from an EMBL/GenBank/DDBJ whole genome shotgun (WGS) entry which is preliminary data.</text>
</comment>
<reference evidence="2" key="1">
    <citation type="journal article" date="2022" name="Mol. Ecol. Resour.">
        <title>The genomes of chicory, endive, great burdock and yacon provide insights into Asteraceae palaeo-polyploidization history and plant inulin production.</title>
        <authorList>
            <person name="Fan W."/>
            <person name="Wang S."/>
            <person name="Wang H."/>
            <person name="Wang A."/>
            <person name="Jiang F."/>
            <person name="Liu H."/>
            <person name="Zhao H."/>
            <person name="Xu D."/>
            <person name="Zhang Y."/>
        </authorList>
    </citation>
    <scope>NUCLEOTIDE SEQUENCE [LARGE SCALE GENOMIC DNA]</scope>
    <source>
        <strain evidence="2">cv. Yunnan</strain>
    </source>
</reference>
<evidence type="ECO:0000313" key="1">
    <source>
        <dbReference type="EMBL" id="KAI3718020.1"/>
    </source>
</evidence>
<keyword evidence="2" id="KW-1185">Reference proteome</keyword>
<dbReference type="Proteomes" id="UP001056120">
    <property type="component" value="Linkage Group LG23"/>
</dbReference>
<organism evidence="1 2">
    <name type="scientific">Smallanthus sonchifolius</name>
    <dbReference type="NCBI Taxonomy" id="185202"/>
    <lineage>
        <taxon>Eukaryota</taxon>
        <taxon>Viridiplantae</taxon>
        <taxon>Streptophyta</taxon>
        <taxon>Embryophyta</taxon>
        <taxon>Tracheophyta</taxon>
        <taxon>Spermatophyta</taxon>
        <taxon>Magnoliopsida</taxon>
        <taxon>eudicotyledons</taxon>
        <taxon>Gunneridae</taxon>
        <taxon>Pentapetalae</taxon>
        <taxon>asterids</taxon>
        <taxon>campanulids</taxon>
        <taxon>Asterales</taxon>
        <taxon>Asteraceae</taxon>
        <taxon>Asteroideae</taxon>
        <taxon>Heliantheae alliance</taxon>
        <taxon>Millerieae</taxon>
        <taxon>Smallanthus</taxon>
    </lineage>
</organism>
<accession>A0ACB9B7W4</accession>
<sequence>MGDAVFDKAPDEEEAEDIEETEEELDEEEAHVITRDDDLDIFINLSRKHNEQIPVDCSCFGCLLHFVDDDDDVVLLLFILCVWVGVLGLVVVGWVVVLVLYL</sequence>
<name>A0ACB9B7W4_9ASTR</name>
<protein>
    <submittedName>
        <fullName evidence="1">Uncharacterized protein</fullName>
    </submittedName>
</protein>
<dbReference type="EMBL" id="CM042040">
    <property type="protein sequence ID" value="KAI3718020.1"/>
    <property type="molecule type" value="Genomic_DNA"/>
</dbReference>
<proteinExistence type="predicted"/>
<reference evidence="1 2" key="2">
    <citation type="journal article" date="2022" name="Mol. Ecol. Resour.">
        <title>The genomes of chicory, endive, great burdock and yacon provide insights into Asteraceae paleo-polyploidization history and plant inulin production.</title>
        <authorList>
            <person name="Fan W."/>
            <person name="Wang S."/>
            <person name="Wang H."/>
            <person name="Wang A."/>
            <person name="Jiang F."/>
            <person name="Liu H."/>
            <person name="Zhao H."/>
            <person name="Xu D."/>
            <person name="Zhang Y."/>
        </authorList>
    </citation>
    <scope>NUCLEOTIDE SEQUENCE [LARGE SCALE GENOMIC DNA]</scope>
    <source>
        <strain evidence="2">cv. Yunnan</strain>
        <tissue evidence="1">Leaves</tissue>
    </source>
</reference>
<gene>
    <name evidence="1" type="ORF">L1987_70004</name>
</gene>
<evidence type="ECO:0000313" key="2">
    <source>
        <dbReference type="Proteomes" id="UP001056120"/>
    </source>
</evidence>